<evidence type="ECO:0000256" key="1">
    <source>
        <dbReference type="SAM" id="Coils"/>
    </source>
</evidence>
<dbReference type="EMBL" id="PCHB01000005">
    <property type="protein sequence ID" value="PKU97988.1"/>
    <property type="molecule type" value="Genomic_DNA"/>
</dbReference>
<dbReference type="AlphaFoldDB" id="A0A2N3QXY3"/>
<feature type="coiled-coil region" evidence="1">
    <location>
        <begin position="133"/>
        <end position="164"/>
    </location>
</feature>
<organism evidence="2 3">
    <name type="scientific">Bifidobacterium pseudolongum subsp. globosum</name>
    <dbReference type="NCBI Taxonomy" id="1690"/>
    <lineage>
        <taxon>Bacteria</taxon>
        <taxon>Bacillati</taxon>
        <taxon>Actinomycetota</taxon>
        <taxon>Actinomycetes</taxon>
        <taxon>Bifidobacteriales</taxon>
        <taxon>Bifidobacteriaceae</taxon>
        <taxon>Bifidobacterium</taxon>
    </lineage>
</organism>
<comment type="caution">
    <text evidence="2">The sequence shown here is derived from an EMBL/GenBank/DDBJ whole genome shotgun (WGS) entry which is preliminary data.</text>
</comment>
<dbReference type="Proteomes" id="UP000233783">
    <property type="component" value="Unassembled WGS sequence"/>
</dbReference>
<gene>
    <name evidence="2" type="ORF">CQR56_0350</name>
</gene>
<dbReference type="RefSeq" id="WP_101393190.1">
    <property type="nucleotide sequence ID" value="NZ_PCHB01000005.1"/>
</dbReference>
<evidence type="ECO:0000313" key="2">
    <source>
        <dbReference type="EMBL" id="PKU97988.1"/>
    </source>
</evidence>
<protein>
    <recommendedName>
        <fullName evidence="4">Coil containing protein</fullName>
    </recommendedName>
</protein>
<reference evidence="2 3" key="1">
    <citation type="submission" date="2017-10" db="EMBL/GenBank/DDBJ databases">
        <title>Bifidobacterium genomics.</title>
        <authorList>
            <person name="Lugli G.A."/>
            <person name="Milani C."/>
            <person name="Mancabelli L."/>
        </authorList>
    </citation>
    <scope>NUCLEOTIDE SEQUENCE [LARGE SCALE GENOMIC DNA]</scope>
    <source>
        <strain evidence="2 3">1744B</strain>
    </source>
</reference>
<keyword evidence="1" id="KW-0175">Coiled coil</keyword>
<name>A0A2N3QXY3_9BIFI</name>
<evidence type="ECO:0000313" key="3">
    <source>
        <dbReference type="Proteomes" id="UP000233783"/>
    </source>
</evidence>
<sequence>MAHEIEVYGDDDGFMLLGNSADIRQALAELQIEENHTIDIGKAAILKNAHRAVKLFEIMQKHSGRWVKFTKDSAEKAQKYGLLRNKSTGNFMGVIGQAGKSGIKGNVQFEAMAGVFTPDKVANIEMLMLTLALEQAMKEMTDYLKQIDAKVDQVLRQQKNAELAKFLSVAGLVMEAENELQHIGSLSDATWDQLSNSAQTVNEVQQYSLLQLKDITEKITSAADTRSAKDVLTTVRPRIGEWLAVAADCLRMRDRIDMLKVQRFIDMGIEPDLLSKHRFVITENRRARYRSLTDTTANLQQAVKNVVQGKDDTMRVILLPMDAPVVVREGNAIASALARFDKVLGKEYAVPRFNEKQWDQAMGEVGQAIADGTGQLMHQAEGFFGEGTKQIGNVANEAGDQIKKVFGNFPKLW</sequence>
<accession>A0A2N3QXY3</accession>
<proteinExistence type="predicted"/>
<evidence type="ECO:0008006" key="4">
    <source>
        <dbReference type="Google" id="ProtNLM"/>
    </source>
</evidence>